<dbReference type="InterPro" id="IPR043502">
    <property type="entry name" value="DNA/RNA_pol_sf"/>
</dbReference>
<dbReference type="EMBL" id="KZ503088">
    <property type="protein sequence ID" value="PKU68488.1"/>
    <property type="molecule type" value="Genomic_DNA"/>
</dbReference>
<protein>
    <submittedName>
        <fullName evidence="2">Ribonuclease H protein</fullName>
    </submittedName>
</protein>
<dbReference type="PANTHER" id="PTHR33116">
    <property type="entry name" value="REVERSE TRANSCRIPTASE ZINC-BINDING DOMAIN-CONTAINING PROTEIN-RELATED-RELATED"/>
    <property type="match status" value="1"/>
</dbReference>
<sequence>MNKDWKRTLIVLIPKINNPKSADSYRPISLCNTVYKIATKILLNRMEGIIPKLISLEQAAFLKGRSLQDHILIANELIHKFRFSKAYKGLVSIKLDMKQAYETMGWPTLKNILKYFEFPDFFSMLILECVQNPTFLILINGTPSKWIKARCGFRQGCPLSPCLFILCSQLLSNAINEKDDFGIRVSSISPRITHLLYADDIIFFAEAKIKNVRTIKGIVNTYCDWTGQKVNTNKTSMLFGKAVNIVKRKKIKRIMGFKEVKEFNYLGSKLSVKRLSKSDFQFMLDKIMKKLNNWGTRFFSLSGKITMAKYVILSIPSFHSTVSLVPKSIIKEVERICHNFIWNKSNENLGMHYVCWKKLCDPYEQGGRGIQSCLSKTGPLRAKLAWKYMKDHDSLLHKYLFPKYGSCWKAENRNKSISTAWKIIKDGSKSLKDIVSWNVSNGHSIDVFEDIWIWDKSLNKWPTFVNTHEIGNDAIKVDCLISDNQWSITDLKKYFGKDLMDLILNININPDLIEDQFELIHMESGRTIT</sequence>
<evidence type="ECO:0000313" key="3">
    <source>
        <dbReference type="Proteomes" id="UP000233837"/>
    </source>
</evidence>
<dbReference type="InterPro" id="IPR000477">
    <property type="entry name" value="RT_dom"/>
</dbReference>
<proteinExistence type="predicted"/>
<reference evidence="2 3" key="2">
    <citation type="journal article" date="2017" name="Nature">
        <title>The Apostasia genome and the evolution of orchids.</title>
        <authorList>
            <person name="Zhang G.Q."/>
            <person name="Liu K.W."/>
            <person name="Li Z."/>
            <person name="Lohaus R."/>
            <person name="Hsiao Y.Y."/>
            <person name="Niu S.C."/>
            <person name="Wang J.Y."/>
            <person name="Lin Y.C."/>
            <person name="Xu Q."/>
            <person name="Chen L.J."/>
            <person name="Yoshida K."/>
            <person name="Fujiwara S."/>
            <person name="Wang Z.W."/>
            <person name="Zhang Y.Q."/>
            <person name="Mitsuda N."/>
            <person name="Wang M."/>
            <person name="Liu G.H."/>
            <person name="Pecoraro L."/>
            <person name="Huang H.X."/>
            <person name="Xiao X.J."/>
            <person name="Lin M."/>
            <person name="Wu X.Y."/>
            <person name="Wu W.L."/>
            <person name="Chen Y.Y."/>
            <person name="Chang S.B."/>
            <person name="Sakamoto S."/>
            <person name="Ohme-Takagi M."/>
            <person name="Yagi M."/>
            <person name="Zeng S.J."/>
            <person name="Shen C.Y."/>
            <person name="Yeh C.M."/>
            <person name="Luo Y.B."/>
            <person name="Tsai W.C."/>
            <person name="Van de Peer Y."/>
            <person name="Liu Z.J."/>
        </authorList>
    </citation>
    <scope>NUCLEOTIDE SEQUENCE [LARGE SCALE GENOMIC DNA]</scope>
    <source>
        <tissue evidence="2">The whole plant</tissue>
    </source>
</reference>
<dbReference type="Proteomes" id="UP000233837">
    <property type="component" value="Unassembled WGS sequence"/>
</dbReference>
<dbReference type="CDD" id="cd01650">
    <property type="entry name" value="RT_nLTR_like"/>
    <property type="match status" value="1"/>
</dbReference>
<evidence type="ECO:0000313" key="2">
    <source>
        <dbReference type="EMBL" id="PKU68488.1"/>
    </source>
</evidence>
<name>A0A2I0VYJ8_9ASPA</name>
<dbReference type="SUPFAM" id="SSF56672">
    <property type="entry name" value="DNA/RNA polymerases"/>
    <property type="match status" value="1"/>
</dbReference>
<evidence type="ECO:0000259" key="1">
    <source>
        <dbReference type="PROSITE" id="PS50878"/>
    </source>
</evidence>
<reference evidence="2 3" key="1">
    <citation type="journal article" date="2016" name="Sci. Rep.">
        <title>The Dendrobium catenatum Lindl. genome sequence provides insights into polysaccharide synthase, floral development and adaptive evolution.</title>
        <authorList>
            <person name="Zhang G.Q."/>
            <person name="Xu Q."/>
            <person name="Bian C."/>
            <person name="Tsai W.C."/>
            <person name="Yeh C.M."/>
            <person name="Liu K.W."/>
            <person name="Yoshida K."/>
            <person name="Zhang L.S."/>
            <person name="Chang S.B."/>
            <person name="Chen F."/>
            <person name="Shi Y."/>
            <person name="Su Y.Y."/>
            <person name="Zhang Y.Q."/>
            <person name="Chen L.J."/>
            <person name="Yin Y."/>
            <person name="Lin M."/>
            <person name="Huang H."/>
            <person name="Deng H."/>
            <person name="Wang Z.W."/>
            <person name="Zhu S.L."/>
            <person name="Zhao X."/>
            <person name="Deng C."/>
            <person name="Niu S.C."/>
            <person name="Huang J."/>
            <person name="Wang M."/>
            <person name="Liu G.H."/>
            <person name="Yang H.J."/>
            <person name="Xiao X.J."/>
            <person name="Hsiao Y.Y."/>
            <person name="Wu W.L."/>
            <person name="Chen Y.Y."/>
            <person name="Mitsuda N."/>
            <person name="Ohme-Takagi M."/>
            <person name="Luo Y.B."/>
            <person name="Van de Peer Y."/>
            <person name="Liu Z.J."/>
        </authorList>
    </citation>
    <scope>NUCLEOTIDE SEQUENCE [LARGE SCALE GENOMIC DNA]</scope>
    <source>
        <tissue evidence="2">The whole plant</tissue>
    </source>
</reference>
<gene>
    <name evidence="2" type="ORF">MA16_Dca020025</name>
</gene>
<dbReference type="PANTHER" id="PTHR33116:SF80">
    <property type="entry name" value="REVERSE TRANSCRIPTASE ZINC-BINDING DOMAIN-CONTAINING PROTEIN"/>
    <property type="match status" value="1"/>
</dbReference>
<dbReference type="Pfam" id="PF00078">
    <property type="entry name" value="RVT_1"/>
    <property type="match status" value="1"/>
</dbReference>
<dbReference type="AlphaFoldDB" id="A0A2I0VYJ8"/>
<organism evidence="2 3">
    <name type="scientific">Dendrobium catenatum</name>
    <dbReference type="NCBI Taxonomy" id="906689"/>
    <lineage>
        <taxon>Eukaryota</taxon>
        <taxon>Viridiplantae</taxon>
        <taxon>Streptophyta</taxon>
        <taxon>Embryophyta</taxon>
        <taxon>Tracheophyta</taxon>
        <taxon>Spermatophyta</taxon>
        <taxon>Magnoliopsida</taxon>
        <taxon>Liliopsida</taxon>
        <taxon>Asparagales</taxon>
        <taxon>Orchidaceae</taxon>
        <taxon>Epidendroideae</taxon>
        <taxon>Malaxideae</taxon>
        <taxon>Dendrobiinae</taxon>
        <taxon>Dendrobium</taxon>
    </lineage>
</organism>
<dbReference type="PROSITE" id="PS50878">
    <property type="entry name" value="RT_POL"/>
    <property type="match status" value="1"/>
</dbReference>
<accession>A0A2I0VYJ8</accession>
<feature type="domain" description="Reverse transcriptase" evidence="1">
    <location>
        <begin position="1"/>
        <end position="270"/>
    </location>
</feature>
<keyword evidence="3" id="KW-1185">Reference proteome</keyword>